<reference evidence="1" key="1">
    <citation type="submission" date="2021-05" db="EMBL/GenBank/DDBJ databases">
        <title>The genome of the haptophyte Pavlova lutheri (Diacronema luteri, Pavlovales) - a model for lipid biosynthesis in eukaryotic algae.</title>
        <authorList>
            <person name="Hulatt C.J."/>
            <person name="Posewitz M.C."/>
        </authorList>
    </citation>
    <scope>NUCLEOTIDE SEQUENCE</scope>
    <source>
        <strain evidence="1">NIVA-4/92</strain>
    </source>
</reference>
<evidence type="ECO:0000313" key="2">
    <source>
        <dbReference type="Proteomes" id="UP000751190"/>
    </source>
</evidence>
<name>A0A8J5XFG8_DIALT</name>
<dbReference type="OrthoDB" id="40753at2759"/>
<dbReference type="Proteomes" id="UP000751190">
    <property type="component" value="Unassembled WGS sequence"/>
</dbReference>
<dbReference type="AlphaFoldDB" id="A0A8J5XFG8"/>
<gene>
    <name evidence="1" type="ORF">KFE25_001655</name>
</gene>
<sequence>MDGADGGERKPGFFARLAQGFDDIVDDALDRKLGNGASFYGKRKSNFYGAADTMKKADPRKRNDEEDYKGNAGGSYFIWDKETGMPLTKKQARLKKAGKLVLEPTEE</sequence>
<keyword evidence="2" id="KW-1185">Reference proteome</keyword>
<organism evidence="1 2">
    <name type="scientific">Diacronema lutheri</name>
    <name type="common">Unicellular marine alga</name>
    <name type="synonym">Monochrysis lutheri</name>
    <dbReference type="NCBI Taxonomy" id="2081491"/>
    <lineage>
        <taxon>Eukaryota</taxon>
        <taxon>Haptista</taxon>
        <taxon>Haptophyta</taxon>
        <taxon>Pavlovophyceae</taxon>
        <taxon>Pavlovales</taxon>
        <taxon>Pavlovaceae</taxon>
        <taxon>Diacronema</taxon>
    </lineage>
</organism>
<proteinExistence type="predicted"/>
<protein>
    <submittedName>
        <fullName evidence="1">Uncharacterized protein</fullName>
    </submittedName>
</protein>
<accession>A0A8J5XFG8</accession>
<comment type="caution">
    <text evidence="1">The sequence shown here is derived from an EMBL/GenBank/DDBJ whole genome shotgun (WGS) entry which is preliminary data.</text>
</comment>
<evidence type="ECO:0000313" key="1">
    <source>
        <dbReference type="EMBL" id="KAG8462882.1"/>
    </source>
</evidence>
<dbReference type="EMBL" id="JAGTXO010000018">
    <property type="protein sequence ID" value="KAG8462882.1"/>
    <property type="molecule type" value="Genomic_DNA"/>
</dbReference>